<proteinExistence type="predicted"/>
<dbReference type="Proteomes" id="UP001306508">
    <property type="component" value="Unassembled WGS sequence"/>
</dbReference>
<dbReference type="Gene3D" id="3.30.40.10">
    <property type="entry name" value="Zinc/RING finger domain, C3HC4 (zinc finger)"/>
    <property type="match status" value="1"/>
</dbReference>
<feature type="domain" description="SET" evidence="6">
    <location>
        <begin position="443"/>
        <end position="586"/>
    </location>
</feature>
<dbReference type="CDD" id="cd15489">
    <property type="entry name" value="PHD_SF"/>
    <property type="match status" value="1"/>
</dbReference>
<dbReference type="PROSITE" id="PS01359">
    <property type="entry name" value="ZF_PHD_1"/>
    <property type="match status" value="1"/>
</dbReference>
<comment type="caution">
    <text evidence="7">The sequence shown here is derived from an EMBL/GenBank/DDBJ whole genome shotgun (WGS) entry which is preliminary data.</text>
</comment>
<keyword evidence="8" id="KW-1185">Reference proteome</keyword>
<dbReference type="Pfam" id="PF00856">
    <property type="entry name" value="SET"/>
    <property type="match status" value="1"/>
</dbReference>
<evidence type="ECO:0000259" key="6">
    <source>
        <dbReference type="PROSITE" id="PS50280"/>
    </source>
</evidence>
<sequence>MTPSNDSIQLKLLEVREQIQKHLNSSVLETSPFNPLISPGPASITLLQCDIPSNNSISNNQHFKIKEYTHINSNSYLQKRRVSHSNSITGSNSFCSTSSNISNSLNGNANSTTLSSDVSESIKHNTANNNYYNNITNTSNTNSNNNNNDSRKGLVAAAALTVAVTNPFPSKKKRHIASKVDSKNHITLNNNKTPKSYILPKQTNILTCKCGVNGNLIDINDNKKILIQCHHCNRWQHMRCYGLINKLEILPIKFYCNVCQPGLKIKDYKVSKKIIDKKKKSKNNNININISNNYCTNNNRSNSNSNSNTFNVNTNGGLVSNESNFKNTASQTELDVATQLTKIRDSFPYSCQREPPNPHQKNTVKKSSPLLQSIEKFNTKSNSIESLLSNGSSGTKKDNLQSSSIPVLKSIYKDKYVQGFVYGHNNDDWVIQMNKQLNLPFEKDIIYSNSIQNSQDMGSIQTMKGVFAKKDINKSDMITELIGEIDFQRNYIVDPVNQYRILGTTQPKVFFHPHWPIYIDTRNSKALYKGNNSAIMINELRRSCQPNVELKTIRTPPSSKDDSGIHFVVVATRDIKKDEELLIKWQWDLRHPVCQIIDGNQMFDNLSDMDKYWLIHCIDTIWQSSPCACHFKKYGNTCLLLKIKKYAEEFHQILKAQTNKQTINKLHT</sequence>
<evidence type="ECO:0000313" key="7">
    <source>
        <dbReference type="EMBL" id="KAK5780725.1"/>
    </source>
</evidence>
<evidence type="ECO:0000256" key="4">
    <source>
        <dbReference type="ARBA" id="ARBA00022853"/>
    </source>
</evidence>
<dbReference type="InterPro" id="IPR001214">
    <property type="entry name" value="SET_dom"/>
</dbReference>
<dbReference type="PANTHER" id="PTHR46462">
    <property type="entry name" value="UPSET, ISOFORM A"/>
    <property type="match status" value="1"/>
</dbReference>
<dbReference type="InterPro" id="IPR046341">
    <property type="entry name" value="SET_dom_sf"/>
</dbReference>
<evidence type="ECO:0000256" key="2">
    <source>
        <dbReference type="ARBA" id="ARBA00022771"/>
    </source>
</evidence>
<dbReference type="PROSITE" id="PS50280">
    <property type="entry name" value="SET"/>
    <property type="match status" value="1"/>
</dbReference>
<keyword evidence="1" id="KW-0479">Metal-binding</keyword>
<dbReference type="Gene3D" id="2.170.270.10">
    <property type="entry name" value="SET domain"/>
    <property type="match status" value="1"/>
</dbReference>
<dbReference type="EMBL" id="JAWIZZ010000040">
    <property type="protein sequence ID" value="KAK5780725.1"/>
    <property type="molecule type" value="Genomic_DNA"/>
</dbReference>
<feature type="compositionally biased region" description="Polar residues" evidence="5">
    <location>
        <begin position="359"/>
        <end position="369"/>
    </location>
</feature>
<protein>
    <recommendedName>
        <fullName evidence="6">SET domain-containing protein</fullName>
    </recommendedName>
</protein>
<accession>A0AAN7WIH6</accession>
<dbReference type="SMART" id="SM00249">
    <property type="entry name" value="PHD"/>
    <property type="match status" value="1"/>
</dbReference>
<keyword evidence="4" id="KW-0156">Chromatin regulator</keyword>
<evidence type="ECO:0000256" key="3">
    <source>
        <dbReference type="ARBA" id="ARBA00022833"/>
    </source>
</evidence>
<dbReference type="GO" id="GO:0006325">
    <property type="term" value="P:chromatin organization"/>
    <property type="evidence" value="ECO:0007669"/>
    <property type="project" value="UniProtKB-KW"/>
</dbReference>
<dbReference type="SUPFAM" id="SSF82199">
    <property type="entry name" value="SET domain"/>
    <property type="match status" value="1"/>
</dbReference>
<dbReference type="InterPro" id="IPR001965">
    <property type="entry name" value="Znf_PHD"/>
</dbReference>
<dbReference type="SUPFAM" id="SSF57903">
    <property type="entry name" value="FYVE/PHD zinc finger"/>
    <property type="match status" value="1"/>
</dbReference>
<feature type="region of interest" description="Disordered" evidence="5">
    <location>
        <begin position="348"/>
        <end position="369"/>
    </location>
</feature>
<dbReference type="InterPro" id="IPR011011">
    <property type="entry name" value="Znf_FYVE_PHD"/>
</dbReference>
<evidence type="ECO:0000313" key="8">
    <source>
        <dbReference type="Proteomes" id="UP001306508"/>
    </source>
</evidence>
<organism evidence="7 8">
    <name type="scientific">Arxiozyma heterogenica</name>
    <dbReference type="NCBI Taxonomy" id="278026"/>
    <lineage>
        <taxon>Eukaryota</taxon>
        <taxon>Fungi</taxon>
        <taxon>Dikarya</taxon>
        <taxon>Ascomycota</taxon>
        <taxon>Saccharomycotina</taxon>
        <taxon>Saccharomycetes</taxon>
        <taxon>Saccharomycetales</taxon>
        <taxon>Saccharomycetaceae</taxon>
        <taxon>Arxiozyma</taxon>
    </lineage>
</organism>
<dbReference type="PANTHER" id="PTHR46462:SF3">
    <property type="entry name" value="UPSET, ISOFORM A"/>
    <property type="match status" value="1"/>
</dbReference>
<dbReference type="GO" id="GO:0034967">
    <property type="term" value="C:Set3 complex"/>
    <property type="evidence" value="ECO:0007669"/>
    <property type="project" value="TreeGrafter"/>
</dbReference>
<evidence type="ECO:0000256" key="5">
    <source>
        <dbReference type="SAM" id="MobiDB-lite"/>
    </source>
</evidence>
<name>A0AAN7WIH6_9SACH</name>
<reference evidence="8" key="1">
    <citation type="submission" date="2023-07" db="EMBL/GenBank/DDBJ databases">
        <title>A draft genome of Kazachstania heterogenica Y-27499.</title>
        <authorList>
            <person name="Donic C."/>
            <person name="Kralova J.S."/>
            <person name="Fidel L."/>
            <person name="Ben-Dor S."/>
            <person name="Jung S."/>
        </authorList>
    </citation>
    <scope>NUCLEOTIDE SEQUENCE [LARGE SCALE GENOMIC DNA]</scope>
    <source>
        <strain evidence="8">Y27499</strain>
    </source>
</reference>
<keyword evidence="3" id="KW-0862">Zinc</keyword>
<dbReference type="GO" id="GO:0070210">
    <property type="term" value="C:Rpd3L-Expanded complex"/>
    <property type="evidence" value="ECO:0007669"/>
    <property type="project" value="TreeGrafter"/>
</dbReference>
<dbReference type="AlphaFoldDB" id="A0AAN7WIH6"/>
<dbReference type="InterPro" id="IPR019786">
    <property type="entry name" value="Zinc_finger_PHD-type_CS"/>
</dbReference>
<keyword evidence="2" id="KW-0863">Zinc-finger</keyword>
<feature type="region of interest" description="Disordered" evidence="5">
    <location>
        <begin position="127"/>
        <end position="149"/>
    </location>
</feature>
<gene>
    <name evidence="7" type="ORF">RI543_001847</name>
</gene>
<dbReference type="InterPro" id="IPR013083">
    <property type="entry name" value="Znf_RING/FYVE/PHD"/>
</dbReference>
<dbReference type="GO" id="GO:0006355">
    <property type="term" value="P:regulation of DNA-templated transcription"/>
    <property type="evidence" value="ECO:0007669"/>
    <property type="project" value="TreeGrafter"/>
</dbReference>
<dbReference type="GO" id="GO:0008270">
    <property type="term" value="F:zinc ion binding"/>
    <property type="evidence" value="ECO:0007669"/>
    <property type="project" value="UniProtKB-KW"/>
</dbReference>
<evidence type="ECO:0000256" key="1">
    <source>
        <dbReference type="ARBA" id="ARBA00022723"/>
    </source>
</evidence>
<dbReference type="SMART" id="SM00317">
    <property type="entry name" value="SET"/>
    <property type="match status" value="1"/>
</dbReference>